<dbReference type="SUPFAM" id="SSF55961">
    <property type="entry name" value="Bet v1-like"/>
    <property type="match status" value="1"/>
</dbReference>
<proteinExistence type="inferred from homology"/>
<gene>
    <name evidence="3" type="ORF">ACFFQV_12545</name>
</gene>
<evidence type="ECO:0000313" key="3">
    <source>
        <dbReference type="EMBL" id="MFB9643117.1"/>
    </source>
</evidence>
<dbReference type="InterPro" id="IPR023393">
    <property type="entry name" value="START-like_dom_sf"/>
</dbReference>
<name>A0ABV5STZ8_9MICO</name>
<comment type="caution">
    <text evidence="3">The sequence shown here is derived from an EMBL/GenBank/DDBJ whole genome shotgun (WGS) entry which is preliminary data.</text>
</comment>
<feature type="domain" description="Activator of Hsp90 ATPase homologue 1/2-like C-terminal" evidence="2">
    <location>
        <begin position="18"/>
        <end position="152"/>
    </location>
</feature>
<organism evidence="3 4">
    <name type="scientific">Agromyces lapidis</name>
    <dbReference type="NCBI Taxonomy" id="279574"/>
    <lineage>
        <taxon>Bacteria</taxon>
        <taxon>Bacillati</taxon>
        <taxon>Actinomycetota</taxon>
        <taxon>Actinomycetes</taxon>
        <taxon>Micrococcales</taxon>
        <taxon>Microbacteriaceae</taxon>
        <taxon>Agromyces</taxon>
    </lineage>
</organism>
<protein>
    <submittedName>
        <fullName evidence="3">SRPBCC domain-containing protein</fullName>
    </submittedName>
</protein>
<evidence type="ECO:0000256" key="1">
    <source>
        <dbReference type="ARBA" id="ARBA00006817"/>
    </source>
</evidence>
<keyword evidence="4" id="KW-1185">Reference proteome</keyword>
<dbReference type="InterPro" id="IPR013538">
    <property type="entry name" value="ASHA1/2-like_C"/>
</dbReference>
<accession>A0ABV5STZ8</accession>
<dbReference type="Proteomes" id="UP001589667">
    <property type="component" value="Unassembled WGS sequence"/>
</dbReference>
<comment type="similarity">
    <text evidence="1">Belongs to the AHA1 family.</text>
</comment>
<dbReference type="EMBL" id="JBHMBL010000002">
    <property type="protein sequence ID" value="MFB9643117.1"/>
    <property type="molecule type" value="Genomic_DNA"/>
</dbReference>
<reference evidence="3 4" key="1">
    <citation type="submission" date="2024-09" db="EMBL/GenBank/DDBJ databases">
        <authorList>
            <person name="Sun Q."/>
            <person name="Mori K."/>
        </authorList>
    </citation>
    <scope>NUCLEOTIDE SEQUENCE [LARGE SCALE GENOMIC DNA]</scope>
    <source>
        <strain evidence="3 4">JCM 14321</strain>
    </source>
</reference>
<dbReference type="Pfam" id="PF08327">
    <property type="entry name" value="AHSA1"/>
    <property type="match status" value="1"/>
</dbReference>
<dbReference type="Gene3D" id="3.30.530.20">
    <property type="match status" value="1"/>
</dbReference>
<dbReference type="CDD" id="cd07814">
    <property type="entry name" value="SRPBCC_CalC_Aha1-like"/>
    <property type="match status" value="1"/>
</dbReference>
<evidence type="ECO:0000313" key="4">
    <source>
        <dbReference type="Proteomes" id="UP001589667"/>
    </source>
</evidence>
<evidence type="ECO:0000259" key="2">
    <source>
        <dbReference type="Pfam" id="PF08327"/>
    </source>
</evidence>
<dbReference type="RefSeq" id="WP_170296078.1">
    <property type="nucleotide sequence ID" value="NZ_BAAANI010000002.1"/>
</dbReference>
<sequence length="155" mass="16985">MDTPAPIGLTVQRELPGTPEEVFDAVTNPGKQLVWLSALGPERGAVQTSVDLRVGGRWEARFHANPQTLVHDVQTYREIDRPNRVVTDLVGESSIGGETMPTLETRIAMTFSQTETGTLVTVEQTGFPATELRDFFESTVWPAGLDRIAEFLTSG</sequence>